<dbReference type="Proteomes" id="UP001148786">
    <property type="component" value="Unassembled WGS sequence"/>
</dbReference>
<gene>
    <name evidence="2" type="ORF">NLJ89_g5715</name>
</gene>
<name>A0A9W8MVC3_9AGAR</name>
<protein>
    <recommendedName>
        <fullName evidence="4">Transposase</fullName>
    </recommendedName>
</protein>
<comment type="caution">
    <text evidence="2">The sequence shown here is derived from an EMBL/GenBank/DDBJ whole genome shotgun (WGS) entry which is preliminary data.</text>
</comment>
<accession>A0A9W8MVC3</accession>
<sequence>MTRKRKFNPITNLGNFVKGYKRQRKSKKGSDDPTSSAEYEGQENARPPLADLHVAVDSQAQGAVPWSESWTVEMVSMTEPSEHMETDLPTFSTAMEMLGDVSQEPTAQVSTIELFEEVPDPEVFTENQRQSPYAATCEDVEDEDEGALPGDSNQVEADKDPIDDSDDEAQPDEIPGSQQRRKGKWDAAPTIPQLEEALVDLEKLLRPPRCNKRQRYSDPPFDKKTIKRLEQMKLLCFNVLDMEREKKLGERGIWTRASVQTARSLGNMKKGSRKPGEKKAKDLRRWLRLFIDDREEVPTCNWSTSGRSLIDDEDFAQEIHAHLQSLGPYVSTEAIVRFLDTPEMLQRLHRKKTISLTTAQRWMKRMGYRWTINPKGQYVDGHERADVVHYRDEVFLPAILELEPRMRKYGTGDDNDALGPNTRRIVVWYHDESTFYAHDRRRRRWVHKGETAKPYAKGEGHSLMVANFVSAEYGWMRSPDGKEDVRILFKAGKTRDGYFDNNRIREHAARAMELLEKYYPDEDHVLVFDNATTHTKQPEGSLSALKMPKGPSENFFVEVNKTHPDGRPVYDTNGKIVKTKVRMGNGKFLEGREQAFYFADDHPDHPGKFKGMAEILEERGFLEAKKLKAQCGKKFSDCPPGNASCCCHRTLFNQPDFVTVESLLEIDGRERGFRVLFLPKFHCELNFIEQCWGYAKRNYRLLEPSSKEDVLERNVVSCLDGIPLITMRRREKTAKIMAKAKEKKGVLDEWDDVFSGTAYLDAVQAGRIQENDMVLLMSIDGAQLYQSKQSDCWIYIWIVLDLAPDLRYKKCYVLPGGFIPGPNKPKNVDSFLFPGFHHLSALMKEGLSIWDAVTETVFRSDLYLHLGAADGPGLTYLNGLTGHSGAYGCWLYCPVKGWRKEGGNHYYPALLKPHGFSVEGSDHPDIDRSHLRTGDPIEYQEALHVVLESRNSAQHQANRRKTGITKPSIFSGLPVGRSLHIPHCFGVDLMHLISLNIPDLLFGLWRGTLECDPQDSKHTWDWVVLTGNTWKSHGQRVADATPYLPGSFDHPPRNPAEKISSGYKAWEYLTYVFGLGPGLLHGILPDKYWKNYCKLVAGVRLIHQRTITNVQLLHSHQLLVEFEMEFEKLYYQRKSSRLHFVRQSIHALLHTGPEVPRLGPGACYTQWTMERTVGNLGEEIRQPSNPFQNLSERGVRRAQVNALYSMLPELEKQLGLPRVSEDIGDGFILLGAKERYPKTIPIIEVAAICTFYHAHNIQIAATWMPQVLKWARLQIPNQQIVRSAWKEKNKALEKVRMARNIMFHKETAAKMPSFGEIQYFFQLKMHGADHTVALVSIFDPPDPTLAEASSGALLRENRHSALLSDLCRTPDLRLRPSLFADPPTLTTACLGPMQKGTHLDRLELLLKNIAATLALDAAANVEEEERSIGTVLLEGPLRGHCGVDKSMLWT</sequence>
<dbReference type="PANTHER" id="PTHR35871:SF1">
    <property type="entry name" value="CXC1-LIKE CYSTEINE CLUSTER ASSOCIATED WITH KDZ TRANSPOSASES DOMAIN-CONTAINING PROTEIN"/>
    <property type="match status" value="1"/>
</dbReference>
<dbReference type="PANTHER" id="PTHR35871">
    <property type="entry name" value="EXPRESSED PROTEIN"/>
    <property type="match status" value="1"/>
</dbReference>
<evidence type="ECO:0008006" key="4">
    <source>
        <dbReference type="Google" id="ProtNLM"/>
    </source>
</evidence>
<keyword evidence="3" id="KW-1185">Reference proteome</keyword>
<feature type="region of interest" description="Disordered" evidence="1">
    <location>
        <begin position="121"/>
        <end position="186"/>
    </location>
</feature>
<proteinExistence type="predicted"/>
<reference evidence="2" key="1">
    <citation type="submission" date="2022-07" db="EMBL/GenBank/DDBJ databases">
        <title>Genome Sequence of Agrocybe chaxingu.</title>
        <authorList>
            <person name="Buettner E."/>
        </authorList>
    </citation>
    <scope>NUCLEOTIDE SEQUENCE</scope>
    <source>
        <strain evidence="2">MP-N11</strain>
    </source>
</reference>
<evidence type="ECO:0000313" key="2">
    <source>
        <dbReference type="EMBL" id="KAJ3508503.1"/>
    </source>
</evidence>
<dbReference type="Pfam" id="PF02992">
    <property type="entry name" value="Transposase_21"/>
    <property type="match status" value="1"/>
</dbReference>
<evidence type="ECO:0000313" key="3">
    <source>
        <dbReference type="Proteomes" id="UP001148786"/>
    </source>
</evidence>
<dbReference type="Gene3D" id="3.30.420.10">
    <property type="entry name" value="Ribonuclease H-like superfamily/Ribonuclease H"/>
    <property type="match status" value="1"/>
</dbReference>
<dbReference type="GO" id="GO:0003676">
    <property type="term" value="F:nucleic acid binding"/>
    <property type="evidence" value="ECO:0007669"/>
    <property type="project" value="InterPro"/>
</dbReference>
<dbReference type="InterPro" id="IPR036397">
    <property type="entry name" value="RNaseH_sf"/>
</dbReference>
<evidence type="ECO:0000256" key="1">
    <source>
        <dbReference type="SAM" id="MobiDB-lite"/>
    </source>
</evidence>
<dbReference type="EMBL" id="JANKHO010000556">
    <property type="protein sequence ID" value="KAJ3508503.1"/>
    <property type="molecule type" value="Genomic_DNA"/>
</dbReference>
<organism evidence="2 3">
    <name type="scientific">Agrocybe chaxingu</name>
    <dbReference type="NCBI Taxonomy" id="84603"/>
    <lineage>
        <taxon>Eukaryota</taxon>
        <taxon>Fungi</taxon>
        <taxon>Dikarya</taxon>
        <taxon>Basidiomycota</taxon>
        <taxon>Agaricomycotina</taxon>
        <taxon>Agaricomycetes</taxon>
        <taxon>Agaricomycetidae</taxon>
        <taxon>Agaricales</taxon>
        <taxon>Agaricineae</taxon>
        <taxon>Strophariaceae</taxon>
        <taxon>Agrocybe</taxon>
    </lineage>
</organism>
<feature type="region of interest" description="Disordered" evidence="1">
    <location>
        <begin position="18"/>
        <end position="47"/>
    </location>
</feature>
<dbReference type="InterPro" id="IPR004242">
    <property type="entry name" value="Transposase_21"/>
</dbReference>
<dbReference type="OrthoDB" id="2669721at2759"/>